<dbReference type="RefSeq" id="WP_344968474.1">
    <property type="nucleotide sequence ID" value="NZ_BAAAVI010000005.1"/>
</dbReference>
<dbReference type="PANTHER" id="PTHR34180:SF1">
    <property type="entry name" value="BETA-ALANYL-DOPAMINE_CARCININE HYDROLASE"/>
    <property type="match status" value="1"/>
</dbReference>
<comment type="caution">
    <text evidence="2">The sequence shown here is derived from an EMBL/GenBank/DDBJ whole genome shotgun (WGS) entry which is preliminary data.</text>
</comment>
<feature type="domain" description="Peptidase C45 hydrolase" evidence="1">
    <location>
        <begin position="127"/>
        <end position="347"/>
    </location>
</feature>
<accession>A0ABN3VRA5</accession>
<dbReference type="InterPro" id="IPR005079">
    <property type="entry name" value="Peptidase_C45_hydrolase"/>
</dbReference>
<keyword evidence="3" id="KW-1185">Reference proteome</keyword>
<dbReference type="InterPro" id="IPR047801">
    <property type="entry name" value="Peptidase_C45"/>
</dbReference>
<dbReference type="NCBIfam" id="NF040521">
    <property type="entry name" value="C45_proenzyme"/>
    <property type="match status" value="1"/>
</dbReference>
<gene>
    <name evidence="2" type="ORF">GCM10010517_11110</name>
</gene>
<evidence type="ECO:0000259" key="1">
    <source>
        <dbReference type="Pfam" id="PF03417"/>
    </source>
</evidence>
<reference evidence="2 3" key="1">
    <citation type="journal article" date="2019" name="Int. J. Syst. Evol. Microbiol.">
        <title>The Global Catalogue of Microorganisms (GCM) 10K type strain sequencing project: providing services to taxonomists for standard genome sequencing and annotation.</title>
        <authorList>
            <consortium name="The Broad Institute Genomics Platform"/>
            <consortium name="The Broad Institute Genome Sequencing Center for Infectious Disease"/>
            <person name="Wu L."/>
            <person name="Ma J."/>
        </authorList>
    </citation>
    <scope>NUCLEOTIDE SEQUENCE [LARGE SCALE GENOMIC DNA]</scope>
    <source>
        <strain evidence="2 3">JCM 6242</strain>
    </source>
</reference>
<dbReference type="Gene3D" id="3.60.60.10">
    <property type="entry name" value="Penicillin V Acylase, Chain A"/>
    <property type="match status" value="1"/>
</dbReference>
<evidence type="ECO:0000313" key="3">
    <source>
        <dbReference type="Proteomes" id="UP001500831"/>
    </source>
</evidence>
<evidence type="ECO:0000313" key="2">
    <source>
        <dbReference type="EMBL" id="GAA2853277.1"/>
    </source>
</evidence>
<dbReference type="Gene3D" id="1.10.10.2120">
    <property type="match status" value="1"/>
</dbReference>
<dbReference type="EMBL" id="BAAAVI010000005">
    <property type="protein sequence ID" value="GAA2853277.1"/>
    <property type="molecule type" value="Genomic_DNA"/>
</dbReference>
<organism evidence="2 3">
    <name type="scientific">Streptosporangium fragile</name>
    <dbReference type="NCBI Taxonomy" id="46186"/>
    <lineage>
        <taxon>Bacteria</taxon>
        <taxon>Bacillati</taxon>
        <taxon>Actinomycetota</taxon>
        <taxon>Actinomycetes</taxon>
        <taxon>Streptosporangiales</taxon>
        <taxon>Streptosporangiaceae</taxon>
        <taxon>Streptosporangium</taxon>
    </lineage>
</organism>
<protein>
    <recommendedName>
        <fullName evidence="1">Peptidase C45 hydrolase domain-containing protein</fullName>
    </recommendedName>
</protein>
<dbReference type="Proteomes" id="UP001500831">
    <property type="component" value="Unassembled WGS sequence"/>
</dbReference>
<dbReference type="PANTHER" id="PTHR34180">
    <property type="entry name" value="PEPTIDASE C45"/>
    <property type="match status" value="1"/>
</dbReference>
<dbReference type="Pfam" id="PF03417">
    <property type="entry name" value="AAT"/>
    <property type="match status" value="1"/>
</dbReference>
<dbReference type="InterPro" id="IPR047794">
    <property type="entry name" value="C45_proenzyme-like"/>
</dbReference>
<proteinExistence type="predicted"/>
<name>A0ABN3VRA5_9ACTN</name>
<sequence>MTVRRFESAEHDPALRGFAFGRAWRDEIASTFTRYGELFAASGSSAAQVRTWGEQALAVTDGWCPRLTTEMNAIADGSGLPAWQIGALNARTEILAASAVRRGATVPRGECSTAVHLPRDGRPPRTIQTWDWHEHLRDVRLVWAYEPRPGHRVRTFTELGVLAKIGVNSRGLGVHFNFLEHGSDTDEIGVPVHLVARRILDEAGTVGEARDIAASARTSASTVITVVGFDRGHSDAVCLELSPAGLGEVRPEQDGTLLHTNHFLDPELARGERHADDSDSRDRLATLAERRPALRSADLTDRARALLSHAPDGAPLCAHPDADAPITDRWETLMTISLDLEASRLEFHPGGPCGVTPRTWQSF</sequence>